<reference evidence="3" key="1">
    <citation type="journal article" date="2011" name="Nat. Commun.">
        <title>Effector diversification within compartments of the Leptosphaeria maculans genome affected by Repeat-Induced Point mutations.</title>
        <authorList>
            <person name="Rouxel T."/>
            <person name="Grandaubert J."/>
            <person name="Hane J.K."/>
            <person name="Hoede C."/>
            <person name="van de Wouw A.P."/>
            <person name="Couloux A."/>
            <person name="Dominguez V."/>
            <person name="Anthouard V."/>
            <person name="Bally P."/>
            <person name="Bourras S."/>
            <person name="Cozijnsen A.J."/>
            <person name="Ciuffetti L.M."/>
            <person name="Degrave A."/>
            <person name="Dilmaghani A."/>
            <person name="Duret L."/>
            <person name="Fudal I."/>
            <person name="Goodwin S.B."/>
            <person name="Gout L."/>
            <person name="Glaser N."/>
            <person name="Linglin J."/>
            <person name="Kema G.H.J."/>
            <person name="Lapalu N."/>
            <person name="Lawrence C.B."/>
            <person name="May K."/>
            <person name="Meyer M."/>
            <person name="Ollivier B."/>
            <person name="Poulain J."/>
            <person name="Schoch C.L."/>
            <person name="Simon A."/>
            <person name="Spatafora J.W."/>
            <person name="Stachowiak A."/>
            <person name="Turgeon B.G."/>
            <person name="Tyler B.M."/>
            <person name="Vincent D."/>
            <person name="Weissenbach J."/>
            <person name="Amselem J."/>
            <person name="Quesneville H."/>
            <person name="Oliver R.P."/>
            <person name="Wincker P."/>
            <person name="Balesdent M.-H."/>
            <person name="Howlett B.J."/>
        </authorList>
    </citation>
    <scope>NUCLEOTIDE SEQUENCE [LARGE SCALE GENOMIC DNA]</scope>
    <source>
        <strain evidence="3">JN3 / isolate v23.1.3 / race Av1-4-5-6-7-8</strain>
    </source>
</reference>
<dbReference type="Proteomes" id="UP000002668">
    <property type="component" value="Genome"/>
</dbReference>
<evidence type="ECO:0000256" key="1">
    <source>
        <dbReference type="SAM" id="MobiDB-lite"/>
    </source>
</evidence>
<accession>E4ZGQ5</accession>
<dbReference type="EMBL" id="FP929064">
    <property type="protein sequence ID" value="CBX90475.1"/>
    <property type="molecule type" value="Genomic_DNA"/>
</dbReference>
<protein>
    <submittedName>
        <fullName evidence="2">Uncharacterized protein</fullName>
    </submittedName>
</protein>
<name>E4ZGQ5_LEPMJ</name>
<keyword evidence="3" id="KW-1185">Reference proteome</keyword>
<proteinExistence type="predicted"/>
<feature type="region of interest" description="Disordered" evidence="1">
    <location>
        <begin position="1"/>
        <end position="20"/>
    </location>
</feature>
<dbReference type="InParanoid" id="E4ZGQ5"/>
<gene>
    <name evidence="2" type="ORF">LEMA_P066010.1</name>
</gene>
<dbReference type="AlphaFoldDB" id="E4ZGQ5"/>
<dbReference type="HOGENOM" id="CLU_2904587_0_0_1"/>
<evidence type="ECO:0000313" key="2">
    <source>
        <dbReference type="EMBL" id="CBX90475.1"/>
    </source>
</evidence>
<evidence type="ECO:0000313" key="3">
    <source>
        <dbReference type="Proteomes" id="UP000002668"/>
    </source>
</evidence>
<sequence>MCAGRKSACTPSKDQGTYKRGGVKVRGQVESCGIEGFKRTRGCGQGGWSAGSEIVRVCFVLG</sequence>
<organism evidence="2 3">
    <name type="scientific">Leptosphaeria maculans (strain JN3 / isolate v23.1.3 / race Av1-4-5-6-7-8)</name>
    <name type="common">Blackleg fungus</name>
    <name type="synonym">Phoma lingam</name>
    <dbReference type="NCBI Taxonomy" id="985895"/>
    <lineage>
        <taxon>Eukaryota</taxon>
        <taxon>Fungi</taxon>
        <taxon>Dikarya</taxon>
        <taxon>Ascomycota</taxon>
        <taxon>Pezizomycotina</taxon>
        <taxon>Dothideomycetes</taxon>
        <taxon>Pleosporomycetidae</taxon>
        <taxon>Pleosporales</taxon>
        <taxon>Pleosporineae</taxon>
        <taxon>Leptosphaeriaceae</taxon>
        <taxon>Plenodomus</taxon>
        <taxon>Plenodomus lingam/Leptosphaeria maculans species complex</taxon>
    </lineage>
</organism>
<dbReference type="VEuPathDB" id="FungiDB:LEMA_P066010.1"/>